<evidence type="ECO:0000313" key="3">
    <source>
        <dbReference type="EMBL" id="MDV7135489.1"/>
    </source>
</evidence>
<sequence>MHKITALRDATAKAGDGTATLAERRKSLVDAGQALVAELRGLTREPTEEERTVLAAAAEALAALDAKIEKADESTDTLSKMAGGQRAGAPYADTTRLNLGSAGRKAASVPISYKMDRTRTDETGPSGEKALAPAGTAVTSIPLDNRPVPIGQVATSALDVLPAIKRQPIYRYLRQVLREMNAAVVAPGTLKPTSRVGIEQVESRLKVVAHVSEAIDKFMLEDAASLDQFVRDELIYGLSVELERLVVAGVQATDGMTGILNTAGVQIQPAAVDATTSIRKAITLLDTSGHKASALLVHPLDWEGIELARRNDGQFDHGSALPVERAALRTWSLPTATTVALPVGTALVLDTNAVSVATDGAIEVKWSENVGNDFELNQLRARCETRANVDVFAPRAVVKVELGA</sequence>
<protein>
    <submittedName>
        <fullName evidence="3">Phage major capsid protein</fullName>
    </submittedName>
</protein>
<feature type="domain" description="Phage capsid-like C-terminal" evidence="2">
    <location>
        <begin position="170"/>
        <end position="401"/>
    </location>
</feature>
<dbReference type="RefSeq" id="WP_317713921.1">
    <property type="nucleotide sequence ID" value="NZ_JAWLUM010000003.1"/>
</dbReference>
<evidence type="ECO:0000259" key="2">
    <source>
        <dbReference type="Pfam" id="PF05065"/>
    </source>
</evidence>
<comment type="caution">
    <text evidence="3">The sequence shown here is derived from an EMBL/GenBank/DDBJ whole genome shotgun (WGS) entry which is preliminary data.</text>
</comment>
<proteinExistence type="predicted"/>
<organism evidence="3 4">
    <name type="scientific">Williamsia marianensis</name>
    <dbReference type="NCBI Taxonomy" id="85044"/>
    <lineage>
        <taxon>Bacteria</taxon>
        <taxon>Bacillati</taxon>
        <taxon>Actinomycetota</taxon>
        <taxon>Actinomycetes</taxon>
        <taxon>Mycobacteriales</taxon>
        <taxon>Nocardiaceae</taxon>
        <taxon>Williamsia</taxon>
    </lineage>
</organism>
<dbReference type="InterPro" id="IPR054612">
    <property type="entry name" value="Phage_capsid-like_C"/>
</dbReference>
<comment type="subcellular location">
    <subcellularLocation>
        <location evidence="1">Virion</location>
    </subcellularLocation>
</comment>
<dbReference type="Gene3D" id="3.30.2320.10">
    <property type="entry name" value="hypothetical protein PF0899 domain"/>
    <property type="match status" value="1"/>
</dbReference>
<dbReference type="InterPro" id="IPR024455">
    <property type="entry name" value="Phage_capsid"/>
</dbReference>
<evidence type="ECO:0000256" key="1">
    <source>
        <dbReference type="ARBA" id="ARBA00004328"/>
    </source>
</evidence>
<accession>A0ABU4EW86</accession>
<dbReference type="Proteomes" id="UP001185792">
    <property type="component" value="Unassembled WGS sequence"/>
</dbReference>
<dbReference type="Pfam" id="PF05065">
    <property type="entry name" value="Phage_capsid"/>
    <property type="match status" value="1"/>
</dbReference>
<dbReference type="NCBIfam" id="TIGR01554">
    <property type="entry name" value="major_cap_HK97"/>
    <property type="match status" value="1"/>
</dbReference>
<keyword evidence="4" id="KW-1185">Reference proteome</keyword>
<dbReference type="Gene3D" id="3.30.2400.10">
    <property type="entry name" value="Major capsid protein gp5"/>
    <property type="match status" value="1"/>
</dbReference>
<dbReference type="EMBL" id="JAWLUM010000003">
    <property type="protein sequence ID" value="MDV7135489.1"/>
    <property type="molecule type" value="Genomic_DNA"/>
</dbReference>
<dbReference type="SUPFAM" id="SSF56563">
    <property type="entry name" value="Major capsid protein gp5"/>
    <property type="match status" value="1"/>
</dbReference>
<gene>
    <name evidence="3" type="ORF">R4198_17455</name>
</gene>
<evidence type="ECO:0000313" key="4">
    <source>
        <dbReference type="Proteomes" id="UP001185792"/>
    </source>
</evidence>
<name>A0ABU4EW86_WILMA</name>
<reference evidence="3 4" key="1">
    <citation type="submission" date="2023-10" db="EMBL/GenBank/DDBJ databases">
        <title>Development of a sustainable strategy for remediation of hydrocarbon-contaminated territories based on the waste exchange concept.</title>
        <authorList>
            <person name="Krivoruchko A."/>
        </authorList>
    </citation>
    <scope>NUCLEOTIDE SEQUENCE [LARGE SCALE GENOMIC DNA]</scope>
    <source>
        <strain evidence="3 4">IEGM 1236</strain>
    </source>
</reference>